<feature type="transmembrane region" description="Helical" evidence="1">
    <location>
        <begin position="73"/>
        <end position="92"/>
    </location>
</feature>
<organism evidence="2 3">
    <name type="scientific">Clonostachys solani</name>
    <dbReference type="NCBI Taxonomy" id="160281"/>
    <lineage>
        <taxon>Eukaryota</taxon>
        <taxon>Fungi</taxon>
        <taxon>Dikarya</taxon>
        <taxon>Ascomycota</taxon>
        <taxon>Pezizomycotina</taxon>
        <taxon>Sordariomycetes</taxon>
        <taxon>Hypocreomycetidae</taxon>
        <taxon>Hypocreales</taxon>
        <taxon>Bionectriaceae</taxon>
        <taxon>Clonostachys</taxon>
    </lineage>
</organism>
<reference evidence="3" key="1">
    <citation type="submission" date="2019-06" db="EMBL/GenBank/DDBJ databases">
        <authorList>
            <person name="Broberg M."/>
        </authorList>
    </citation>
    <scope>NUCLEOTIDE SEQUENCE [LARGE SCALE GENOMIC DNA]</scope>
</reference>
<dbReference type="AlphaFoldDB" id="A0A9N9ZFD4"/>
<keyword evidence="1" id="KW-0812">Transmembrane</keyword>
<dbReference type="OrthoDB" id="4682787at2759"/>
<keyword evidence="3" id="KW-1185">Reference proteome</keyword>
<evidence type="ECO:0000256" key="1">
    <source>
        <dbReference type="SAM" id="Phobius"/>
    </source>
</evidence>
<protein>
    <submittedName>
        <fullName evidence="2">Uncharacterized protein</fullName>
    </submittedName>
</protein>
<proteinExistence type="predicted"/>
<comment type="caution">
    <text evidence="2">The sequence shown here is derived from an EMBL/GenBank/DDBJ whole genome shotgun (WGS) entry which is preliminary data.</text>
</comment>
<reference evidence="2 3" key="2">
    <citation type="submission" date="2021-10" db="EMBL/GenBank/DDBJ databases">
        <authorList>
            <person name="Piombo E."/>
        </authorList>
    </citation>
    <scope>NUCLEOTIDE SEQUENCE [LARGE SCALE GENOMIC DNA]</scope>
</reference>
<feature type="transmembrane region" description="Helical" evidence="1">
    <location>
        <begin position="29"/>
        <end position="52"/>
    </location>
</feature>
<sequence>MATLDLNLPAGLPPEGVTANFENPPNNNALAWGVLLLCQVISTVCLVLRGYARVFLLRKFSAEEGKYKTQARALWFFLIGTNTSSFYLARIIEVPGFFVHQWNVLLRDVIPMNYVSQPQLSVFEHCYSSLSGFFDSCFSFDEENY</sequence>
<dbReference type="EMBL" id="CABFOC020000048">
    <property type="protein sequence ID" value="CAH0054245.1"/>
    <property type="molecule type" value="Genomic_DNA"/>
</dbReference>
<evidence type="ECO:0000313" key="2">
    <source>
        <dbReference type="EMBL" id="CAH0054245.1"/>
    </source>
</evidence>
<dbReference type="Proteomes" id="UP000775872">
    <property type="component" value="Unassembled WGS sequence"/>
</dbReference>
<name>A0A9N9ZFD4_9HYPO</name>
<keyword evidence="1" id="KW-1133">Transmembrane helix</keyword>
<keyword evidence="1" id="KW-0472">Membrane</keyword>
<evidence type="ECO:0000313" key="3">
    <source>
        <dbReference type="Proteomes" id="UP000775872"/>
    </source>
</evidence>
<accession>A0A9N9ZFD4</accession>
<gene>
    <name evidence="2" type="ORF">CSOL1703_00015717</name>
</gene>
<feature type="non-terminal residue" evidence="2">
    <location>
        <position position="145"/>
    </location>
</feature>